<evidence type="ECO:0000256" key="3">
    <source>
        <dbReference type="ARBA" id="ARBA00007870"/>
    </source>
</evidence>
<dbReference type="Pfam" id="PF02558">
    <property type="entry name" value="ApbA"/>
    <property type="match status" value="1"/>
</dbReference>
<dbReference type="InterPro" id="IPR003710">
    <property type="entry name" value="ApbA"/>
</dbReference>
<dbReference type="PANTHER" id="PTHR43765">
    <property type="entry name" value="2-DEHYDROPANTOATE 2-REDUCTASE-RELATED"/>
    <property type="match status" value="1"/>
</dbReference>
<dbReference type="GO" id="GO:0008677">
    <property type="term" value="F:2-dehydropantoate 2-reductase activity"/>
    <property type="evidence" value="ECO:0007669"/>
    <property type="project" value="UniProtKB-EC"/>
</dbReference>
<evidence type="ECO:0000256" key="5">
    <source>
        <dbReference type="ARBA" id="ARBA00019465"/>
    </source>
</evidence>
<evidence type="ECO:0000256" key="4">
    <source>
        <dbReference type="ARBA" id="ARBA00013014"/>
    </source>
</evidence>
<evidence type="ECO:0000256" key="7">
    <source>
        <dbReference type="ARBA" id="ARBA00022857"/>
    </source>
</evidence>
<organism evidence="14 15">
    <name type="scientific">Paenisporosarcina antarctica</name>
    <dbReference type="NCBI Taxonomy" id="417367"/>
    <lineage>
        <taxon>Bacteria</taxon>
        <taxon>Bacillati</taxon>
        <taxon>Bacillota</taxon>
        <taxon>Bacilli</taxon>
        <taxon>Bacillales</taxon>
        <taxon>Caryophanaceae</taxon>
        <taxon>Paenisporosarcina</taxon>
    </lineage>
</organism>
<gene>
    <name evidence="14" type="ORF">E2636_10555</name>
</gene>
<evidence type="ECO:0000259" key="12">
    <source>
        <dbReference type="Pfam" id="PF02558"/>
    </source>
</evidence>
<name>A0A4P6ZZ03_9BACL</name>
<evidence type="ECO:0000256" key="9">
    <source>
        <dbReference type="ARBA" id="ARBA00032024"/>
    </source>
</evidence>
<keyword evidence="6 11" id="KW-0566">Pantothenate biosynthesis</keyword>
<dbReference type="EC" id="1.1.1.169" evidence="4 11"/>
<dbReference type="InterPro" id="IPR036291">
    <property type="entry name" value="NAD(P)-bd_dom_sf"/>
</dbReference>
<dbReference type="EMBL" id="CP038015">
    <property type="protein sequence ID" value="QBP41553.1"/>
    <property type="molecule type" value="Genomic_DNA"/>
</dbReference>
<dbReference type="RefSeq" id="WP_134210155.1">
    <property type="nucleotide sequence ID" value="NZ_CP038015.1"/>
</dbReference>
<dbReference type="AlphaFoldDB" id="A0A4P6ZZ03"/>
<comment type="similarity">
    <text evidence="3 11">Belongs to the ketopantoate reductase family.</text>
</comment>
<dbReference type="NCBIfam" id="TIGR00745">
    <property type="entry name" value="apbA_panE"/>
    <property type="match status" value="1"/>
</dbReference>
<evidence type="ECO:0000313" key="15">
    <source>
        <dbReference type="Proteomes" id="UP000294292"/>
    </source>
</evidence>
<sequence>MKVVIVGAGAIGLLIGSYLSERNHEITYITRSTVQAEKLRLQGITLIQPNGEKVNTQVQAFTDFRLAPTEALWIVAVKFHQLTNLEKELQSLSLSTTLVFVQNGLAHLKWINRLKHQDIYIATIEHGAVKQDATTVLHKGVGLTKIAPHIMTSKAPIDISIFQTSFFQSEMVEDAYTIVLRKVVLNACINPITAILQIKNGELITNSHAFHLMKSIFEEILLSFPEISQTLTFEDVKELCVKTSQNYSSMLQDRLNHRKSEIESIVGVLLQMAATKERDLPLLRTLYYLVLALDEKGESFE</sequence>
<keyword evidence="8 11" id="KW-0560">Oxidoreductase</keyword>
<accession>A0A4P6ZZ03</accession>
<proteinExistence type="inferred from homology"/>
<dbReference type="GO" id="GO:0015940">
    <property type="term" value="P:pantothenate biosynthetic process"/>
    <property type="evidence" value="ECO:0007669"/>
    <property type="project" value="UniProtKB-UniPathway"/>
</dbReference>
<feature type="domain" description="Ketopantoate reductase N-terminal" evidence="12">
    <location>
        <begin position="3"/>
        <end position="148"/>
    </location>
</feature>
<dbReference type="InterPro" id="IPR050838">
    <property type="entry name" value="Ketopantoate_reductase"/>
</dbReference>
<evidence type="ECO:0000259" key="13">
    <source>
        <dbReference type="Pfam" id="PF08546"/>
    </source>
</evidence>
<dbReference type="PANTHER" id="PTHR43765:SF2">
    <property type="entry name" value="2-DEHYDROPANTOATE 2-REDUCTASE"/>
    <property type="match status" value="1"/>
</dbReference>
<dbReference type="OrthoDB" id="9800163at2"/>
<dbReference type="Pfam" id="PF08546">
    <property type="entry name" value="ApbA_C"/>
    <property type="match status" value="1"/>
</dbReference>
<evidence type="ECO:0000256" key="2">
    <source>
        <dbReference type="ARBA" id="ARBA00004994"/>
    </source>
</evidence>
<dbReference type="Gene3D" id="1.10.1040.10">
    <property type="entry name" value="N-(1-d-carboxylethyl)-l-norvaline Dehydrogenase, domain 2"/>
    <property type="match status" value="1"/>
</dbReference>
<dbReference type="Gene3D" id="3.40.50.720">
    <property type="entry name" value="NAD(P)-binding Rossmann-like Domain"/>
    <property type="match status" value="1"/>
</dbReference>
<evidence type="ECO:0000256" key="8">
    <source>
        <dbReference type="ARBA" id="ARBA00023002"/>
    </source>
</evidence>
<keyword evidence="15" id="KW-1185">Reference proteome</keyword>
<comment type="function">
    <text evidence="1 11">Catalyzes the NADPH-dependent reduction of ketopantoate into pantoic acid.</text>
</comment>
<reference evidence="14 15" key="1">
    <citation type="submission" date="2019-03" db="EMBL/GenBank/DDBJ databases">
        <title>Complete genome sequence of Paenisporosarcina antarctica CGMCC 1.6503T.</title>
        <authorList>
            <person name="Rong J.-C."/>
            <person name="Chi N.-Y."/>
            <person name="Zhang Q.-F."/>
        </authorList>
    </citation>
    <scope>NUCLEOTIDE SEQUENCE [LARGE SCALE GENOMIC DNA]</scope>
    <source>
        <strain evidence="14 15">CGMCC 1.6503</strain>
    </source>
</reference>
<protein>
    <recommendedName>
        <fullName evidence="5 11">2-dehydropantoate 2-reductase</fullName>
        <ecNumber evidence="4 11">1.1.1.169</ecNumber>
    </recommendedName>
    <alternativeName>
        <fullName evidence="9 11">Ketopantoate reductase</fullName>
    </alternativeName>
</protein>
<feature type="domain" description="Ketopantoate reductase C-terminal" evidence="13">
    <location>
        <begin position="178"/>
        <end position="292"/>
    </location>
</feature>
<dbReference type="InterPro" id="IPR013332">
    <property type="entry name" value="KPR_N"/>
</dbReference>
<dbReference type="SUPFAM" id="SSF48179">
    <property type="entry name" value="6-phosphogluconate dehydrogenase C-terminal domain-like"/>
    <property type="match status" value="1"/>
</dbReference>
<dbReference type="Proteomes" id="UP000294292">
    <property type="component" value="Chromosome"/>
</dbReference>
<evidence type="ECO:0000256" key="1">
    <source>
        <dbReference type="ARBA" id="ARBA00002919"/>
    </source>
</evidence>
<evidence type="ECO:0000256" key="11">
    <source>
        <dbReference type="RuleBase" id="RU362068"/>
    </source>
</evidence>
<dbReference type="InterPro" id="IPR013328">
    <property type="entry name" value="6PGD_dom2"/>
</dbReference>
<comment type="pathway">
    <text evidence="2 11">Cofactor biosynthesis; (R)-pantothenate biosynthesis; (R)-pantoate from 3-methyl-2-oxobutanoate: step 2/2.</text>
</comment>
<evidence type="ECO:0000313" key="14">
    <source>
        <dbReference type="EMBL" id="QBP41553.1"/>
    </source>
</evidence>
<keyword evidence="7 11" id="KW-0521">NADP</keyword>
<comment type="catalytic activity">
    <reaction evidence="10 11">
        <text>(R)-pantoate + NADP(+) = 2-dehydropantoate + NADPH + H(+)</text>
        <dbReference type="Rhea" id="RHEA:16233"/>
        <dbReference type="ChEBI" id="CHEBI:11561"/>
        <dbReference type="ChEBI" id="CHEBI:15378"/>
        <dbReference type="ChEBI" id="CHEBI:15980"/>
        <dbReference type="ChEBI" id="CHEBI:57783"/>
        <dbReference type="ChEBI" id="CHEBI:58349"/>
        <dbReference type="EC" id="1.1.1.169"/>
    </reaction>
</comment>
<dbReference type="GO" id="GO:0050661">
    <property type="term" value="F:NADP binding"/>
    <property type="evidence" value="ECO:0007669"/>
    <property type="project" value="TreeGrafter"/>
</dbReference>
<dbReference type="GO" id="GO:0005737">
    <property type="term" value="C:cytoplasm"/>
    <property type="evidence" value="ECO:0007669"/>
    <property type="project" value="TreeGrafter"/>
</dbReference>
<dbReference type="InterPro" id="IPR013752">
    <property type="entry name" value="KPA_reductase"/>
</dbReference>
<dbReference type="SUPFAM" id="SSF51735">
    <property type="entry name" value="NAD(P)-binding Rossmann-fold domains"/>
    <property type="match status" value="1"/>
</dbReference>
<evidence type="ECO:0000256" key="10">
    <source>
        <dbReference type="ARBA" id="ARBA00048793"/>
    </source>
</evidence>
<evidence type="ECO:0000256" key="6">
    <source>
        <dbReference type="ARBA" id="ARBA00022655"/>
    </source>
</evidence>
<dbReference type="InterPro" id="IPR008927">
    <property type="entry name" value="6-PGluconate_DH-like_C_sf"/>
</dbReference>
<dbReference type="KEGG" id="panc:E2636_10555"/>
<dbReference type="UniPathway" id="UPA00028">
    <property type="reaction ID" value="UER00004"/>
</dbReference>